<keyword evidence="8 14" id="KW-0297">G-protein coupled receptor</keyword>
<dbReference type="PROSITE" id="PS50262">
    <property type="entry name" value="G_PROTEIN_RECEP_F1_2"/>
    <property type="match status" value="1"/>
</dbReference>
<protein>
    <recommendedName>
        <fullName evidence="3">Platelet-activating factor receptor</fullName>
    </recommendedName>
</protein>
<gene>
    <name evidence="18 19 20 21" type="primary">PTAFR</name>
</gene>
<evidence type="ECO:0000256" key="12">
    <source>
        <dbReference type="ARBA" id="ARBA00023180"/>
    </source>
</evidence>
<reference evidence="18 19" key="1">
    <citation type="submission" date="2025-04" db="UniProtKB">
        <authorList>
            <consortium name="RefSeq"/>
        </authorList>
    </citation>
    <scope>IDENTIFICATION</scope>
    <source>
        <tissue evidence="18 19">Spleen</tissue>
    </source>
</reference>
<dbReference type="GO" id="GO:0004992">
    <property type="term" value="F:platelet activating factor receptor activity"/>
    <property type="evidence" value="ECO:0007669"/>
    <property type="project" value="InterPro"/>
</dbReference>
<dbReference type="RefSeq" id="XP_004329966.2">
    <property type="nucleotide sequence ID" value="XM_004329918.3"/>
</dbReference>
<dbReference type="GO" id="GO:0005886">
    <property type="term" value="C:plasma membrane"/>
    <property type="evidence" value="ECO:0007669"/>
    <property type="project" value="UniProtKB-SubCell"/>
</dbReference>
<evidence type="ECO:0000256" key="1">
    <source>
        <dbReference type="ARBA" id="ARBA00004651"/>
    </source>
</evidence>
<evidence type="ECO:0000313" key="19">
    <source>
        <dbReference type="RefSeq" id="XP_019793888.1"/>
    </source>
</evidence>
<evidence type="ECO:0000256" key="15">
    <source>
        <dbReference type="SAM" id="Phobius"/>
    </source>
</evidence>
<evidence type="ECO:0000256" key="14">
    <source>
        <dbReference type="RuleBase" id="RU000688"/>
    </source>
</evidence>
<dbReference type="RefSeq" id="XP_033695646.1">
    <property type="nucleotide sequence ID" value="XM_033839755.1"/>
</dbReference>
<feature type="domain" description="G-protein coupled receptors family 1 profile" evidence="16">
    <location>
        <begin position="42"/>
        <end position="303"/>
    </location>
</feature>
<dbReference type="CDD" id="cd15147">
    <property type="entry name" value="7tmA_PAFR"/>
    <property type="match status" value="1"/>
</dbReference>
<feature type="transmembrane region" description="Helical" evidence="15">
    <location>
        <begin position="30"/>
        <end position="53"/>
    </location>
</feature>
<keyword evidence="17" id="KW-1185">Reference proteome</keyword>
<evidence type="ECO:0000313" key="21">
    <source>
        <dbReference type="RefSeq" id="XP_033695651.1"/>
    </source>
</evidence>
<dbReference type="OrthoDB" id="5985406at2759"/>
<dbReference type="Pfam" id="PF00001">
    <property type="entry name" value="7tm_1"/>
    <property type="match status" value="1"/>
</dbReference>
<keyword evidence="7 15" id="KW-1133">Transmembrane helix</keyword>
<keyword evidence="9 15" id="KW-0472">Membrane</keyword>
<evidence type="ECO:0000256" key="6">
    <source>
        <dbReference type="ARBA" id="ARBA00022692"/>
    </source>
</evidence>
<evidence type="ECO:0000256" key="13">
    <source>
        <dbReference type="ARBA" id="ARBA00023224"/>
    </source>
</evidence>
<keyword evidence="11 14" id="KW-0675">Receptor</keyword>
<dbReference type="GO" id="GO:0006935">
    <property type="term" value="P:chemotaxis"/>
    <property type="evidence" value="ECO:0007669"/>
    <property type="project" value="UniProtKB-KW"/>
</dbReference>
<evidence type="ECO:0000256" key="3">
    <source>
        <dbReference type="ARBA" id="ARBA00016224"/>
    </source>
</evidence>
<evidence type="ECO:0000256" key="11">
    <source>
        <dbReference type="ARBA" id="ARBA00023170"/>
    </source>
</evidence>
<dbReference type="AlphaFoldDB" id="A0A2U4BKZ3"/>
<name>A0A2U4BKZ3_TURTR</name>
<dbReference type="Gene3D" id="1.20.1070.10">
    <property type="entry name" value="Rhodopsin 7-helix transmembrane proteins"/>
    <property type="match status" value="1"/>
</dbReference>
<dbReference type="SUPFAM" id="SSF81321">
    <property type="entry name" value="Family A G protein-coupled receptor-like"/>
    <property type="match status" value="1"/>
</dbReference>
<evidence type="ECO:0000313" key="18">
    <source>
        <dbReference type="RefSeq" id="XP_004329966.2"/>
    </source>
</evidence>
<dbReference type="InterPro" id="IPR000276">
    <property type="entry name" value="GPCR_Rhodpsn"/>
</dbReference>
<keyword evidence="10" id="KW-1015">Disulfide bond</keyword>
<keyword evidence="4" id="KW-1003">Cell membrane</keyword>
<evidence type="ECO:0000256" key="5">
    <source>
        <dbReference type="ARBA" id="ARBA00022500"/>
    </source>
</evidence>
<evidence type="ECO:0000259" key="16">
    <source>
        <dbReference type="PROSITE" id="PS50262"/>
    </source>
</evidence>
<feature type="transmembrane region" description="Helical" evidence="15">
    <location>
        <begin position="144"/>
        <end position="164"/>
    </location>
</feature>
<proteinExistence type="inferred from homology"/>
<feature type="transmembrane region" description="Helical" evidence="15">
    <location>
        <begin position="98"/>
        <end position="123"/>
    </location>
</feature>
<dbReference type="GO" id="GO:0045028">
    <property type="term" value="F:G protein-coupled purinergic nucleotide receptor activity"/>
    <property type="evidence" value="ECO:0007669"/>
    <property type="project" value="TreeGrafter"/>
</dbReference>
<dbReference type="InterPro" id="IPR017452">
    <property type="entry name" value="GPCR_Rhodpsn_7TM"/>
</dbReference>
<dbReference type="PROSITE" id="PS00237">
    <property type="entry name" value="G_PROTEIN_RECEP_F1_1"/>
    <property type="match status" value="1"/>
</dbReference>
<dbReference type="PANTHER" id="PTHR24233:SF6">
    <property type="entry name" value="PLATELET-ACTIVATING FACTOR RECEPTOR"/>
    <property type="match status" value="1"/>
</dbReference>
<keyword evidence="5" id="KW-0145">Chemotaxis</keyword>
<evidence type="ECO:0000256" key="8">
    <source>
        <dbReference type="ARBA" id="ARBA00023040"/>
    </source>
</evidence>
<comment type="subunit">
    <text evidence="2">Interacts with ARRB1.</text>
</comment>
<evidence type="ECO:0000313" key="20">
    <source>
        <dbReference type="RefSeq" id="XP_033695646.1"/>
    </source>
</evidence>
<evidence type="ECO:0000256" key="9">
    <source>
        <dbReference type="ARBA" id="ARBA00023136"/>
    </source>
</evidence>
<dbReference type="RefSeq" id="XP_019793888.1">
    <property type="nucleotide sequence ID" value="XM_019938329.2"/>
</dbReference>
<evidence type="ECO:0000256" key="7">
    <source>
        <dbReference type="ARBA" id="ARBA00022989"/>
    </source>
</evidence>
<feature type="transmembrane region" description="Helical" evidence="15">
    <location>
        <begin position="65"/>
        <end position="86"/>
    </location>
</feature>
<accession>A0A2U4BKZ3</accession>
<keyword evidence="13 14" id="KW-0807">Transducer</keyword>
<dbReference type="FunFam" id="1.20.1070.10:FF:000204">
    <property type="entry name" value="platelet-activating factor receptor"/>
    <property type="match status" value="1"/>
</dbReference>
<evidence type="ECO:0000256" key="10">
    <source>
        <dbReference type="ARBA" id="ARBA00023157"/>
    </source>
</evidence>
<dbReference type="InterPro" id="IPR002282">
    <property type="entry name" value="PAF_rcpt"/>
</dbReference>
<evidence type="ECO:0000256" key="2">
    <source>
        <dbReference type="ARBA" id="ARBA00011145"/>
    </source>
</evidence>
<dbReference type="CTD" id="5724"/>
<dbReference type="PRINTS" id="PR00237">
    <property type="entry name" value="GPCRRHODOPSN"/>
</dbReference>
<comment type="similarity">
    <text evidence="14">Belongs to the G-protein coupled receptor 1 family.</text>
</comment>
<dbReference type="GeneID" id="101333445"/>
<comment type="subcellular location">
    <subcellularLocation>
        <location evidence="1">Cell membrane</location>
        <topology evidence="1">Multi-pass membrane protein</topology>
    </subcellularLocation>
</comment>
<dbReference type="PRINTS" id="PR01153">
    <property type="entry name" value="PAFRECEPTOR"/>
</dbReference>
<sequence length="352" mass="40537">MTSCPLQPTVMEANDSSRVDSEFRYTLFPIFYSIIFVLGVLANSYVLWVFAHLYPSKKFNEIKIFMVNLTMADLLFLVTLPLWILYYYNEGNWILPEFLCNLAGCFFFINTYCSVAFLAVITYNRFQAVTQPIKTVQVTSRKRGILLSLIIWVAIVAAASYYLILDSTNTVPNKTGSGNITRCFEHYEKRSIPVLIIHVFLVFSFFLVFLIILFCNLVIIVTLLTQPTQMQRNAEIKCRALWMVCTVLAVFIICFVPHHIVQLPWTLAELDFQKSNSHQAINDAHQVTLCLLSTNCVLDPIIYCFLTKKFRKHLTEKFYSMRSSRKCSRLTTETGTEVVMPLKQVPVNSLKD</sequence>
<dbReference type="Proteomes" id="UP000245320">
    <property type="component" value="Chromosome 1"/>
</dbReference>
<feature type="transmembrane region" description="Helical" evidence="15">
    <location>
        <begin position="195"/>
        <end position="219"/>
    </location>
</feature>
<feature type="transmembrane region" description="Helical" evidence="15">
    <location>
        <begin position="240"/>
        <end position="260"/>
    </location>
</feature>
<keyword evidence="6 14" id="KW-0812">Transmembrane</keyword>
<dbReference type="RefSeq" id="XP_033695651.1">
    <property type="nucleotide sequence ID" value="XM_033839760.1"/>
</dbReference>
<evidence type="ECO:0000313" key="17">
    <source>
        <dbReference type="Proteomes" id="UP000245320"/>
    </source>
</evidence>
<dbReference type="PANTHER" id="PTHR24233">
    <property type="entry name" value="P2Y PURINOCEPTOR-RELATED G-PROTEIN COUPLED RECEPTOR"/>
    <property type="match status" value="1"/>
</dbReference>
<keyword evidence="12" id="KW-0325">Glycoprotein</keyword>
<evidence type="ECO:0000256" key="4">
    <source>
        <dbReference type="ARBA" id="ARBA00022475"/>
    </source>
</evidence>
<feature type="transmembrane region" description="Helical" evidence="15">
    <location>
        <begin position="284"/>
        <end position="306"/>
    </location>
</feature>
<organism evidence="17 19">
    <name type="scientific">Tursiops truncatus</name>
    <name type="common">Atlantic bottle-nosed dolphin</name>
    <name type="synonym">Delphinus truncatus</name>
    <dbReference type="NCBI Taxonomy" id="9739"/>
    <lineage>
        <taxon>Eukaryota</taxon>
        <taxon>Metazoa</taxon>
        <taxon>Chordata</taxon>
        <taxon>Craniata</taxon>
        <taxon>Vertebrata</taxon>
        <taxon>Euteleostomi</taxon>
        <taxon>Mammalia</taxon>
        <taxon>Eutheria</taxon>
        <taxon>Laurasiatheria</taxon>
        <taxon>Artiodactyla</taxon>
        <taxon>Whippomorpha</taxon>
        <taxon>Cetacea</taxon>
        <taxon>Odontoceti</taxon>
        <taxon>Delphinidae</taxon>
        <taxon>Tursiops</taxon>
    </lineage>
</organism>